<gene>
    <name evidence="3" type="ORF">ABC974_12715</name>
</gene>
<feature type="chain" id="PRO_5045885840" evidence="1">
    <location>
        <begin position="18"/>
        <end position="415"/>
    </location>
</feature>
<dbReference type="InterPro" id="IPR036514">
    <property type="entry name" value="SGNH_hydro_sf"/>
</dbReference>
<feature type="signal peptide" evidence="1">
    <location>
        <begin position="1"/>
        <end position="17"/>
    </location>
</feature>
<dbReference type="Gene3D" id="3.40.50.1110">
    <property type="entry name" value="SGNH hydrolase"/>
    <property type="match status" value="1"/>
</dbReference>
<organism evidence="3 4">
    <name type="scientific">Sphingomonas oligophenolica</name>
    <dbReference type="NCBI Taxonomy" id="301154"/>
    <lineage>
        <taxon>Bacteria</taxon>
        <taxon>Pseudomonadati</taxon>
        <taxon>Pseudomonadota</taxon>
        <taxon>Alphaproteobacteria</taxon>
        <taxon>Sphingomonadales</taxon>
        <taxon>Sphingomonadaceae</taxon>
        <taxon>Sphingomonas</taxon>
    </lineage>
</organism>
<dbReference type="Pfam" id="PF13472">
    <property type="entry name" value="Lipase_GDSL_2"/>
    <property type="match status" value="1"/>
</dbReference>
<dbReference type="EMBL" id="JBDIME010000009">
    <property type="protein sequence ID" value="MEN2790494.1"/>
    <property type="molecule type" value="Genomic_DNA"/>
</dbReference>
<dbReference type="SUPFAM" id="SSF52266">
    <property type="entry name" value="SGNH hydrolase"/>
    <property type="match status" value="1"/>
</dbReference>
<keyword evidence="4" id="KW-1185">Reference proteome</keyword>
<evidence type="ECO:0000259" key="2">
    <source>
        <dbReference type="Pfam" id="PF13472"/>
    </source>
</evidence>
<protein>
    <submittedName>
        <fullName evidence="3">GDSL-type esterase/lipase family protein</fullName>
    </submittedName>
</protein>
<sequence>MRLALLMLTALSMPVEATTTCSGGLCNAEALRPWFAKLALAGRARGKPPLHILQIGDSHTAGDAVTGGWRTLLQERTGSGGHGVLAPGRPYDGYITQGVTVSMSPGWSVGATFGKDAHEPRPRLGLSGFSLTSTAGGASMALRAEPAMAFDRFTLCAIGGVDRGGVAVRFDGVDRGRIDFSAPAGQPACRTIRADGLSLSVEIMAERPGLTITSWATFSDDGGVALSNLGVVGSQLAHFARTDDAVVAEELKAYRPDLIVLAFGTNEGFAPHFDAVAYEAILRLQVARLRRLSGDVPILLLGAPDSLSRQPALRANAAGVVIECETVPGTDAHPALFAPPALAMVRAIQRRIADDLGLAFWDWQMRMGGPCAARGWVKRDVPLMRGDYVHFNKAGGLEIARALQADLDRGAALAE</sequence>
<comment type="caution">
    <text evidence="3">The sequence shown here is derived from an EMBL/GenBank/DDBJ whole genome shotgun (WGS) entry which is preliminary data.</text>
</comment>
<name>A0ABU9Y3Y4_9SPHN</name>
<dbReference type="InterPro" id="IPR013830">
    <property type="entry name" value="SGNH_hydro"/>
</dbReference>
<evidence type="ECO:0000313" key="3">
    <source>
        <dbReference type="EMBL" id="MEN2790494.1"/>
    </source>
</evidence>
<feature type="domain" description="SGNH hydrolase-type esterase" evidence="2">
    <location>
        <begin position="218"/>
        <end position="395"/>
    </location>
</feature>
<proteinExistence type="predicted"/>
<evidence type="ECO:0000256" key="1">
    <source>
        <dbReference type="SAM" id="SignalP"/>
    </source>
</evidence>
<dbReference type="Gene3D" id="2.60.120.1360">
    <property type="match status" value="1"/>
</dbReference>
<reference evidence="3 4" key="1">
    <citation type="submission" date="2024-05" db="EMBL/GenBank/DDBJ databases">
        <authorList>
            <person name="Liu Q."/>
            <person name="Xin Y.-H."/>
        </authorList>
    </citation>
    <scope>NUCLEOTIDE SEQUENCE [LARGE SCALE GENOMIC DNA]</scope>
    <source>
        <strain evidence="3 4">CGMCC 1.10181</strain>
    </source>
</reference>
<keyword evidence="1" id="KW-0732">Signal</keyword>
<dbReference type="Proteomes" id="UP001419910">
    <property type="component" value="Unassembled WGS sequence"/>
</dbReference>
<evidence type="ECO:0000313" key="4">
    <source>
        <dbReference type="Proteomes" id="UP001419910"/>
    </source>
</evidence>
<dbReference type="RefSeq" id="WP_343889288.1">
    <property type="nucleotide sequence ID" value="NZ_BAAAEH010000020.1"/>
</dbReference>
<accession>A0ABU9Y3Y4</accession>